<comment type="caution">
    <text evidence="2">The sequence shown here is derived from an EMBL/GenBank/DDBJ whole genome shotgun (WGS) entry which is preliminary data.</text>
</comment>
<evidence type="ECO:0008006" key="4">
    <source>
        <dbReference type="Google" id="ProtNLM"/>
    </source>
</evidence>
<protein>
    <recommendedName>
        <fullName evidence="4">Lysine-specific metallo-endopeptidase domain-containing protein</fullName>
    </recommendedName>
</protein>
<dbReference type="OrthoDB" id="4138657at2759"/>
<keyword evidence="3" id="KW-1185">Reference proteome</keyword>
<sequence>MSELWSSKFLPIVLHQLAHNKAIIWKLTVIFISCLCLVRNGRICAANIPKFSAVKGVSHDRQIQRVAQAFEDAVLLARVATATFNPCEEIFLRYFQPLEATFVKQVFQIIANMPLNQELDGKNVIEVLSSSSMAEEPQPKFDQLEIAFGSHPALPENKQVSQKYPSPEEVANPPSSVKAPEGNPEPGYTCDGLGDDDSDWMTSPGGILLHELLHWTFLLDDITGFSDIIDENDDEFPQIVDFWGPDPPDGYGPFHAMQLRSQGAYVAIQNADTYRCYAQSKYWTWKCGKSFGRAQSDEDNTRRTGIRIIRGDLETGEE</sequence>
<organism evidence="2 3">
    <name type="scientific">Fonsecaea monophora</name>
    <dbReference type="NCBI Taxonomy" id="254056"/>
    <lineage>
        <taxon>Eukaryota</taxon>
        <taxon>Fungi</taxon>
        <taxon>Dikarya</taxon>
        <taxon>Ascomycota</taxon>
        <taxon>Pezizomycotina</taxon>
        <taxon>Eurotiomycetes</taxon>
        <taxon>Chaetothyriomycetidae</taxon>
        <taxon>Chaetothyriales</taxon>
        <taxon>Herpotrichiellaceae</taxon>
        <taxon>Fonsecaea</taxon>
    </lineage>
</organism>
<reference evidence="2 3" key="1">
    <citation type="submission" date="2016-03" db="EMBL/GenBank/DDBJ databases">
        <title>Draft genome sequence of the Fonsecaea monophora CBS 269.37.</title>
        <authorList>
            <person name="Bombassaro A."/>
            <person name="Vinicius W.A."/>
            <person name="De Hoog S."/>
            <person name="Sun J."/>
            <person name="Souza E.M."/>
            <person name="Raittz R.T."/>
            <person name="Costa F."/>
            <person name="Leao A.C."/>
            <person name="Tadra-Sfeir M.Z."/>
            <person name="Baura V."/>
            <person name="Balsanelli E."/>
            <person name="Pedrosa F.O."/>
            <person name="Moreno L.F."/>
            <person name="Steffens M.B."/>
            <person name="Xi L."/>
            <person name="Bocca A.L."/>
            <person name="Felipe M.S."/>
            <person name="Teixeira M."/>
            <person name="Telles Filho F.Q."/>
            <person name="Azevedo C.M."/>
            <person name="Gomes R."/>
            <person name="Vicente V.A."/>
        </authorList>
    </citation>
    <scope>NUCLEOTIDE SEQUENCE [LARGE SCALE GENOMIC DNA]</scope>
    <source>
        <strain evidence="2 3">CBS 269.37</strain>
    </source>
</reference>
<evidence type="ECO:0000256" key="1">
    <source>
        <dbReference type="SAM" id="MobiDB-lite"/>
    </source>
</evidence>
<dbReference type="GO" id="GO:0008237">
    <property type="term" value="F:metallopeptidase activity"/>
    <property type="evidence" value="ECO:0007669"/>
    <property type="project" value="InterPro"/>
</dbReference>
<dbReference type="EMBL" id="LVKK01000087">
    <property type="protein sequence ID" value="OAG36636.1"/>
    <property type="molecule type" value="Genomic_DNA"/>
</dbReference>
<dbReference type="GeneID" id="34604334"/>
<dbReference type="Gene3D" id="3.40.390.10">
    <property type="entry name" value="Collagenase (Catalytic Domain)"/>
    <property type="match status" value="1"/>
</dbReference>
<accession>A0A177EYG4</accession>
<dbReference type="RefSeq" id="XP_022508588.1">
    <property type="nucleotide sequence ID" value="XM_022659134.1"/>
</dbReference>
<gene>
    <name evidence="2" type="ORF">AYO21_09196</name>
</gene>
<proteinExistence type="predicted"/>
<dbReference type="Proteomes" id="UP000077002">
    <property type="component" value="Unassembled WGS sequence"/>
</dbReference>
<name>A0A177EYG4_9EURO</name>
<dbReference type="SUPFAM" id="SSF55486">
    <property type="entry name" value="Metalloproteases ('zincins'), catalytic domain"/>
    <property type="match status" value="1"/>
</dbReference>
<evidence type="ECO:0000313" key="3">
    <source>
        <dbReference type="Proteomes" id="UP000077002"/>
    </source>
</evidence>
<dbReference type="AlphaFoldDB" id="A0A177EYG4"/>
<evidence type="ECO:0000313" key="2">
    <source>
        <dbReference type="EMBL" id="OAG36636.1"/>
    </source>
</evidence>
<dbReference type="InterPro" id="IPR024079">
    <property type="entry name" value="MetalloPept_cat_dom_sf"/>
</dbReference>
<feature type="region of interest" description="Disordered" evidence="1">
    <location>
        <begin position="157"/>
        <end position="196"/>
    </location>
</feature>